<evidence type="ECO:0000313" key="1">
    <source>
        <dbReference type="EMBL" id="AXN53650.1"/>
    </source>
</evidence>
<sequence length="90" mass="10649">MDSLTYKGRHDDWDPNWVVGPDSYGAFYIPVSAMYDEYEDKTVVSFKPWTPDHEFDPRPMLPVSDMDAFEYLQKMGERMARWMAQQSQSE</sequence>
<organism evidence="1 2">
    <name type="scientific">Gordonia phage Ronaldo</name>
    <dbReference type="NCBI Taxonomy" id="2250397"/>
    <lineage>
        <taxon>Viruses</taxon>
        <taxon>Duplodnaviria</taxon>
        <taxon>Heunggongvirae</taxon>
        <taxon>Uroviricota</taxon>
        <taxon>Caudoviricetes</taxon>
        <taxon>Ronaldovirus</taxon>
        <taxon>Ronaldovirus ronaldo</taxon>
    </lineage>
</organism>
<evidence type="ECO:0000313" key="2">
    <source>
        <dbReference type="Proteomes" id="UP000258385"/>
    </source>
</evidence>
<gene>
    <name evidence="1" type="primary">88</name>
    <name evidence="1" type="ORF">SEA_RONALDO_88</name>
</gene>
<dbReference type="KEGG" id="vg:54998668"/>
<proteinExistence type="predicted"/>
<reference evidence="1 2" key="1">
    <citation type="submission" date="2018-06" db="EMBL/GenBank/DDBJ databases">
        <authorList>
            <person name="DeCurzio J.M."/>
            <person name="Delesalle V.A."/>
            <person name="Garlena R.A."/>
            <person name="Russell D.A."/>
            <person name="Pope W.H."/>
            <person name="Jacobs-Sera D."/>
            <person name="Hatfull G.F."/>
        </authorList>
    </citation>
    <scope>NUCLEOTIDE SEQUENCE [LARGE SCALE GENOMIC DNA]</scope>
</reference>
<dbReference type="GeneID" id="54998668"/>
<dbReference type="RefSeq" id="YP_009807784.1">
    <property type="nucleotide sequence ID" value="NC_048028.1"/>
</dbReference>
<accession>A0A346FD36</accession>
<dbReference type="Proteomes" id="UP000258385">
    <property type="component" value="Segment"/>
</dbReference>
<keyword evidence="2" id="KW-1185">Reference proteome</keyword>
<protein>
    <submittedName>
        <fullName evidence="1">Uncharacterized protein</fullName>
    </submittedName>
</protein>
<name>A0A346FD36_9CAUD</name>
<dbReference type="EMBL" id="MH479925">
    <property type="protein sequence ID" value="AXN53650.1"/>
    <property type="molecule type" value="Genomic_DNA"/>
</dbReference>